<dbReference type="Pfam" id="PF12833">
    <property type="entry name" value="HTH_18"/>
    <property type="match status" value="1"/>
</dbReference>
<dbReference type="PROSITE" id="PS01124">
    <property type="entry name" value="HTH_ARAC_FAMILY_2"/>
    <property type="match status" value="1"/>
</dbReference>
<comment type="caution">
    <text evidence="5">The sequence shown here is derived from an EMBL/GenBank/DDBJ whole genome shotgun (WGS) entry which is preliminary data.</text>
</comment>
<dbReference type="GO" id="GO:0003700">
    <property type="term" value="F:DNA-binding transcription factor activity"/>
    <property type="evidence" value="ECO:0007669"/>
    <property type="project" value="InterPro"/>
</dbReference>
<gene>
    <name evidence="5" type="ORF">HGB48_14960</name>
</gene>
<dbReference type="EMBL" id="JAAXPI010000017">
    <property type="protein sequence ID" value="NKZ05035.1"/>
    <property type="molecule type" value="Genomic_DNA"/>
</dbReference>
<sequence length="258" mass="28182">MFDLRTMGSMRESTTVAVTEDFAVHSVRCTDHRPGWSEAEPFTGHEVVLVRAGRFRMRSRHGRAAIDPTTGYAHTPHEEGQFAHPDGGDMCTAITLSPDLWRGTSGMVRVGARADVAHRLLLRAGPDAAYEAAERLLGLLVHLALDDAAGTRRALADEAREAIVSDHPHAAGLVPLARFLEVSPSHLSRTFRRETGMSVTRFRNRVRVGRALDRIERGEDDLAGLAADLGFADHAHLTRTVKAETGHPPAALRRLLTA</sequence>
<reference evidence="5 6" key="1">
    <citation type="submission" date="2020-04" db="EMBL/GenBank/DDBJ databases">
        <title>MicrobeNet Type strains.</title>
        <authorList>
            <person name="Nicholson A.C."/>
        </authorList>
    </citation>
    <scope>NUCLEOTIDE SEQUENCE [LARGE SCALE GENOMIC DNA]</scope>
    <source>
        <strain evidence="5 6">ATCC BAA-277</strain>
    </source>
</reference>
<evidence type="ECO:0000256" key="2">
    <source>
        <dbReference type="ARBA" id="ARBA00023125"/>
    </source>
</evidence>
<dbReference type="PROSITE" id="PS00041">
    <property type="entry name" value="HTH_ARAC_FAMILY_1"/>
    <property type="match status" value="1"/>
</dbReference>
<keyword evidence="2" id="KW-0238">DNA-binding</keyword>
<evidence type="ECO:0000256" key="3">
    <source>
        <dbReference type="ARBA" id="ARBA00023163"/>
    </source>
</evidence>
<dbReference type="PANTHER" id="PTHR46796">
    <property type="entry name" value="HTH-TYPE TRANSCRIPTIONAL ACTIVATOR RHAS-RELATED"/>
    <property type="match status" value="1"/>
</dbReference>
<dbReference type="Gene3D" id="1.10.10.60">
    <property type="entry name" value="Homeodomain-like"/>
    <property type="match status" value="1"/>
</dbReference>
<dbReference type="GO" id="GO:0043565">
    <property type="term" value="F:sequence-specific DNA binding"/>
    <property type="evidence" value="ECO:0007669"/>
    <property type="project" value="InterPro"/>
</dbReference>
<keyword evidence="1" id="KW-0805">Transcription regulation</keyword>
<keyword evidence="3" id="KW-0804">Transcription</keyword>
<proteinExistence type="predicted"/>
<dbReference type="InterPro" id="IPR018060">
    <property type="entry name" value="HTH_AraC"/>
</dbReference>
<feature type="domain" description="HTH araC/xylS-type" evidence="4">
    <location>
        <begin position="157"/>
        <end position="255"/>
    </location>
</feature>
<organism evidence="5 6">
    <name type="scientific">Actinomadura latina</name>
    <dbReference type="NCBI Taxonomy" id="163603"/>
    <lineage>
        <taxon>Bacteria</taxon>
        <taxon>Bacillati</taxon>
        <taxon>Actinomycetota</taxon>
        <taxon>Actinomycetes</taxon>
        <taxon>Streptosporangiales</taxon>
        <taxon>Thermomonosporaceae</taxon>
        <taxon>Actinomadura</taxon>
    </lineage>
</organism>
<dbReference type="Proteomes" id="UP000579250">
    <property type="component" value="Unassembled WGS sequence"/>
</dbReference>
<protein>
    <submittedName>
        <fullName evidence="5">Helix-turn-helix transcriptional regulator</fullName>
    </submittedName>
</protein>
<dbReference type="AlphaFoldDB" id="A0A846Z2U0"/>
<keyword evidence="6" id="KW-1185">Reference proteome</keyword>
<dbReference type="SMART" id="SM00342">
    <property type="entry name" value="HTH_ARAC"/>
    <property type="match status" value="1"/>
</dbReference>
<evidence type="ECO:0000256" key="1">
    <source>
        <dbReference type="ARBA" id="ARBA00023015"/>
    </source>
</evidence>
<dbReference type="InterPro" id="IPR018062">
    <property type="entry name" value="HTH_AraC-typ_CS"/>
</dbReference>
<evidence type="ECO:0000313" key="5">
    <source>
        <dbReference type="EMBL" id="NKZ05035.1"/>
    </source>
</evidence>
<evidence type="ECO:0000313" key="6">
    <source>
        <dbReference type="Proteomes" id="UP000579250"/>
    </source>
</evidence>
<dbReference type="InterPro" id="IPR050204">
    <property type="entry name" value="AraC_XylS_family_regulators"/>
</dbReference>
<dbReference type="InterPro" id="IPR009057">
    <property type="entry name" value="Homeodomain-like_sf"/>
</dbReference>
<evidence type="ECO:0000259" key="4">
    <source>
        <dbReference type="PROSITE" id="PS01124"/>
    </source>
</evidence>
<accession>A0A846Z2U0</accession>
<name>A0A846Z2U0_9ACTN</name>
<dbReference type="SUPFAM" id="SSF46689">
    <property type="entry name" value="Homeodomain-like"/>
    <property type="match status" value="2"/>
</dbReference>